<evidence type="ECO:0000313" key="1">
    <source>
        <dbReference type="EMBL" id="KYN22399.1"/>
    </source>
</evidence>
<sequence length="79" mass="9866">EVCLKCNLHKDVWNKIWNFVKFIYVWFRYLFICNEQFPKSARSYCISRRFFPNGIYEYVINTSNIIFHSFHKLSNYYYV</sequence>
<dbReference type="EMBL" id="KQ979162">
    <property type="protein sequence ID" value="KYN22399.1"/>
    <property type="molecule type" value="Genomic_DNA"/>
</dbReference>
<feature type="non-terminal residue" evidence="1">
    <location>
        <position position="1"/>
    </location>
</feature>
<keyword evidence="2" id="KW-1185">Reference proteome</keyword>
<organism evidence="1 2">
    <name type="scientific">Trachymyrmex cornetzi</name>
    <dbReference type="NCBI Taxonomy" id="471704"/>
    <lineage>
        <taxon>Eukaryota</taxon>
        <taxon>Metazoa</taxon>
        <taxon>Ecdysozoa</taxon>
        <taxon>Arthropoda</taxon>
        <taxon>Hexapoda</taxon>
        <taxon>Insecta</taxon>
        <taxon>Pterygota</taxon>
        <taxon>Neoptera</taxon>
        <taxon>Endopterygota</taxon>
        <taxon>Hymenoptera</taxon>
        <taxon>Apocrita</taxon>
        <taxon>Aculeata</taxon>
        <taxon>Formicoidea</taxon>
        <taxon>Formicidae</taxon>
        <taxon>Myrmicinae</taxon>
        <taxon>Trachymyrmex</taxon>
    </lineage>
</organism>
<protein>
    <submittedName>
        <fullName evidence="1">Uncharacterized protein</fullName>
    </submittedName>
</protein>
<dbReference type="Proteomes" id="UP000078492">
    <property type="component" value="Unassembled WGS sequence"/>
</dbReference>
<evidence type="ECO:0000313" key="2">
    <source>
        <dbReference type="Proteomes" id="UP000078492"/>
    </source>
</evidence>
<proteinExistence type="predicted"/>
<accession>A0A151JBM4</accession>
<gene>
    <name evidence="1" type="ORF">ALC57_05211</name>
</gene>
<reference evidence="1 2" key="1">
    <citation type="submission" date="2015-09" db="EMBL/GenBank/DDBJ databases">
        <title>Trachymyrmex cornetzi WGS genome.</title>
        <authorList>
            <person name="Nygaard S."/>
            <person name="Hu H."/>
            <person name="Boomsma J."/>
            <person name="Zhang G."/>
        </authorList>
    </citation>
    <scope>NUCLEOTIDE SEQUENCE [LARGE SCALE GENOMIC DNA]</scope>
    <source>
        <strain evidence="1">Tcor2-1</strain>
        <tissue evidence="1">Whole body</tissue>
    </source>
</reference>
<name>A0A151JBM4_9HYME</name>
<dbReference type="AlphaFoldDB" id="A0A151JBM4"/>